<gene>
    <name evidence="6" type="ORF">BLA29_014755</name>
</gene>
<dbReference type="Proteomes" id="UP000194236">
    <property type="component" value="Unassembled WGS sequence"/>
</dbReference>
<reference evidence="6 7" key="1">
    <citation type="submission" date="2017-03" db="EMBL/GenBank/DDBJ databases">
        <title>Genome Survey of Euroglyphus maynei.</title>
        <authorList>
            <person name="Arlian L.G."/>
            <person name="Morgan M.S."/>
            <person name="Rider S.D."/>
        </authorList>
    </citation>
    <scope>NUCLEOTIDE SEQUENCE [LARGE SCALE GENOMIC DNA]</scope>
    <source>
        <strain evidence="6">Arlian Lab</strain>
        <tissue evidence="6">Whole body</tissue>
    </source>
</reference>
<keyword evidence="2" id="KW-0812">Transmembrane</keyword>
<dbReference type="OrthoDB" id="6485920at2759"/>
<evidence type="ECO:0000313" key="6">
    <source>
        <dbReference type="EMBL" id="OTF69845.1"/>
    </source>
</evidence>
<evidence type="ECO:0000256" key="3">
    <source>
        <dbReference type="ARBA" id="ARBA00022989"/>
    </source>
</evidence>
<dbReference type="Gene3D" id="3.40.50.2300">
    <property type="match status" value="1"/>
</dbReference>
<proteinExistence type="predicted"/>
<evidence type="ECO:0000256" key="1">
    <source>
        <dbReference type="ARBA" id="ARBA00004370"/>
    </source>
</evidence>
<keyword evidence="4" id="KW-0472">Membrane</keyword>
<feature type="domain" description="Receptor ligand binding region" evidence="5">
    <location>
        <begin position="1"/>
        <end position="51"/>
    </location>
</feature>
<protein>
    <recommendedName>
        <fullName evidence="5">Receptor ligand binding region domain-containing protein</fullName>
    </recommendedName>
</protein>
<comment type="subcellular location">
    <subcellularLocation>
        <location evidence="1">Membrane</location>
    </subcellularLocation>
</comment>
<evidence type="ECO:0000313" key="7">
    <source>
        <dbReference type="Proteomes" id="UP000194236"/>
    </source>
</evidence>
<dbReference type="GO" id="GO:0016020">
    <property type="term" value="C:membrane"/>
    <property type="evidence" value="ECO:0007669"/>
    <property type="project" value="UniProtKB-SubCell"/>
</dbReference>
<sequence>MEIFKTNAQDVGICIAYMESIPPNGDDEVYDAVVQSLLEFKNARVVACFCEGS</sequence>
<accession>A0A1Y3ARM5</accession>
<feature type="non-terminal residue" evidence="6">
    <location>
        <position position="53"/>
    </location>
</feature>
<evidence type="ECO:0000256" key="2">
    <source>
        <dbReference type="ARBA" id="ARBA00022692"/>
    </source>
</evidence>
<dbReference type="InterPro" id="IPR001828">
    <property type="entry name" value="ANF_lig-bd_rcpt"/>
</dbReference>
<keyword evidence="7" id="KW-1185">Reference proteome</keyword>
<name>A0A1Y3ARM5_EURMA</name>
<evidence type="ECO:0000259" key="5">
    <source>
        <dbReference type="Pfam" id="PF01094"/>
    </source>
</evidence>
<comment type="caution">
    <text evidence="6">The sequence shown here is derived from an EMBL/GenBank/DDBJ whole genome shotgun (WGS) entry which is preliminary data.</text>
</comment>
<organism evidence="6 7">
    <name type="scientific">Euroglyphus maynei</name>
    <name type="common">Mayne's house dust mite</name>
    <dbReference type="NCBI Taxonomy" id="6958"/>
    <lineage>
        <taxon>Eukaryota</taxon>
        <taxon>Metazoa</taxon>
        <taxon>Ecdysozoa</taxon>
        <taxon>Arthropoda</taxon>
        <taxon>Chelicerata</taxon>
        <taxon>Arachnida</taxon>
        <taxon>Acari</taxon>
        <taxon>Acariformes</taxon>
        <taxon>Sarcoptiformes</taxon>
        <taxon>Astigmata</taxon>
        <taxon>Psoroptidia</taxon>
        <taxon>Analgoidea</taxon>
        <taxon>Pyroglyphidae</taxon>
        <taxon>Pyroglyphinae</taxon>
        <taxon>Euroglyphus</taxon>
    </lineage>
</organism>
<dbReference type="SUPFAM" id="SSF53822">
    <property type="entry name" value="Periplasmic binding protein-like I"/>
    <property type="match status" value="1"/>
</dbReference>
<dbReference type="InterPro" id="IPR028082">
    <property type="entry name" value="Peripla_BP_I"/>
</dbReference>
<dbReference type="AlphaFoldDB" id="A0A1Y3ARM5"/>
<keyword evidence="3" id="KW-1133">Transmembrane helix</keyword>
<dbReference type="Pfam" id="PF01094">
    <property type="entry name" value="ANF_receptor"/>
    <property type="match status" value="1"/>
</dbReference>
<dbReference type="EMBL" id="MUJZ01068583">
    <property type="protein sequence ID" value="OTF69845.1"/>
    <property type="molecule type" value="Genomic_DNA"/>
</dbReference>
<evidence type="ECO:0000256" key="4">
    <source>
        <dbReference type="ARBA" id="ARBA00023136"/>
    </source>
</evidence>